<evidence type="ECO:0000256" key="1">
    <source>
        <dbReference type="ARBA" id="ARBA00001298"/>
    </source>
</evidence>
<feature type="site" description="Participates in a stacking interaction with the thymidine ring of dTDP-4-oxo-6-deoxyglucose" evidence="8">
    <location>
        <position position="73"/>
    </location>
</feature>
<dbReference type="EMBL" id="FXXP01000001">
    <property type="protein sequence ID" value="SMX26836.1"/>
    <property type="molecule type" value="Genomic_DNA"/>
</dbReference>
<evidence type="ECO:0000256" key="4">
    <source>
        <dbReference type="ARBA" id="ARBA00019595"/>
    </source>
</evidence>
<dbReference type="SUPFAM" id="SSF51182">
    <property type="entry name" value="RmlC-like cupins"/>
    <property type="match status" value="1"/>
</dbReference>
<sequence>MEPWDKLVTVAHGTAMIVVVDPRPDSPTFRQHWSGLIGDEPGKRARVVISKGLANAFYCLTEVDYINEVSETFVSQVRKGFAWNDPGLAINWPTETPTLSEADSNLPSLDALLASAG</sequence>
<accession>A0A238JAD7</accession>
<evidence type="ECO:0000256" key="8">
    <source>
        <dbReference type="PIRSR" id="PIRSR600888-3"/>
    </source>
</evidence>
<dbReference type="Proteomes" id="UP000225972">
    <property type="component" value="Unassembled WGS sequence"/>
</dbReference>
<comment type="catalytic activity">
    <reaction evidence="1">
        <text>dTDP-4-dehydro-6-deoxy-alpha-D-glucose = dTDP-4-dehydro-beta-L-rhamnose</text>
        <dbReference type="Rhea" id="RHEA:16969"/>
        <dbReference type="ChEBI" id="CHEBI:57649"/>
        <dbReference type="ChEBI" id="CHEBI:62830"/>
        <dbReference type="EC" id="5.1.3.13"/>
    </reaction>
</comment>
<dbReference type="InterPro" id="IPR014710">
    <property type="entry name" value="RmlC-like_jellyroll"/>
</dbReference>
<evidence type="ECO:0000313" key="9">
    <source>
        <dbReference type="EMBL" id="SMX26836.1"/>
    </source>
</evidence>
<evidence type="ECO:0000256" key="7">
    <source>
        <dbReference type="ARBA" id="ARBA00033311"/>
    </source>
</evidence>
<evidence type="ECO:0000256" key="5">
    <source>
        <dbReference type="ARBA" id="ARBA00029758"/>
    </source>
</evidence>
<dbReference type="InterPro" id="IPR000888">
    <property type="entry name" value="RmlC-like"/>
</dbReference>
<dbReference type="AlphaFoldDB" id="A0A238JAD7"/>
<dbReference type="Gene3D" id="2.60.120.10">
    <property type="entry name" value="Jelly Rolls"/>
    <property type="match status" value="1"/>
</dbReference>
<dbReference type="GO" id="GO:0008830">
    <property type="term" value="F:dTDP-4-dehydrorhamnose 3,5-epimerase activity"/>
    <property type="evidence" value="ECO:0007669"/>
    <property type="project" value="UniProtKB-EC"/>
</dbReference>
<evidence type="ECO:0000256" key="2">
    <source>
        <dbReference type="ARBA" id="ARBA00001997"/>
    </source>
</evidence>
<organism evidence="9 10">
    <name type="scientific">Pelagimonas phthalicica</name>
    <dbReference type="NCBI Taxonomy" id="1037362"/>
    <lineage>
        <taxon>Bacteria</taxon>
        <taxon>Pseudomonadati</taxon>
        <taxon>Pseudomonadota</taxon>
        <taxon>Alphaproteobacteria</taxon>
        <taxon>Rhodobacterales</taxon>
        <taxon>Roseobacteraceae</taxon>
        <taxon>Pelagimonas</taxon>
    </lineage>
</organism>
<dbReference type="GO" id="GO:0005829">
    <property type="term" value="C:cytosol"/>
    <property type="evidence" value="ECO:0007669"/>
    <property type="project" value="TreeGrafter"/>
</dbReference>
<dbReference type="Pfam" id="PF00908">
    <property type="entry name" value="dTDP_sugar_isom"/>
    <property type="match status" value="1"/>
</dbReference>
<dbReference type="InterPro" id="IPR011051">
    <property type="entry name" value="RmlC_Cupin_sf"/>
</dbReference>
<evidence type="ECO:0000256" key="6">
    <source>
        <dbReference type="ARBA" id="ARBA00031424"/>
    </source>
</evidence>
<proteinExistence type="predicted"/>
<name>A0A238JAD7_9RHOB</name>
<dbReference type="GO" id="GO:0000271">
    <property type="term" value="P:polysaccharide biosynthetic process"/>
    <property type="evidence" value="ECO:0007669"/>
    <property type="project" value="TreeGrafter"/>
</dbReference>
<reference evidence="10" key="1">
    <citation type="submission" date="2017-05" db="EMBL/GenBank/DDBJ databases">
        <authorList>
            <person name="Rodrigo-Torres L."/>
            <person name="Arahal R. D."/>
            <person name="Lucena T."/>
        </authorList>
    </citation>
    <scope>NUCLEOTIDE SEQUENCE [LARGE SCALE GENOMIC DNA]</scope>
    <source>
        <strain evidence="10">CECT 8649</strain>
    </source>
</reference>
<keyword evidence="10" id="KW-1185">Reference proteome</keyword>
<comment type="function">
    <text evidence="2">Catalyzes the epimerization of the C3' and C5'positions of dTDP-6-deoxy-D-xylo-4-hexulose, forming dTDP-6-deoxy-L-lyxo-4-hexulose.</text>
</comment>
<evidence type="ECO:0000256" key="3">
    <source>
        <dbReference type="ARBA" id="ARBA00012098"/>
    </source>
</evidence>
<protein>
    <recommendedName>
        <fullName evidence="4">dTDP-4-dehydrorhamnose 3,5-epimerase</fullName>
        <ecNumber evidence="3">5.1.3.13</ecNumber>
    </recommendedName>
    <alternativeName>
        <fullName evidence="6">Thymidine diphospho-4-keto-rhamnose 3,5-epimerase</fullName>
    </alternativeName>
    <alternativeName>
        <fullName evidence="5">dTDP-4-keto-6-deoxyglucose 3,5-epimerase</fullName>
    </alternativeName>
    <alternativeName>
        <fullName evidence="7">dTDP-6-deoxy-D-xylo-4-hexulose 3,5-epimerase</fullName>
    </alternativeName>
</protein>
<dbReference type="EC" id="5.1.3.13" evidence="3"/>
<evidence type="ECO:0000313" key="10">
    <source>
        <dbReference type="Proteomes" id="UP000225972"/>
    </source>
</evidence>
<dbReference type="PANTHER" id="PTHR21047:SF2">
    <property type="entry name" value="THYMIDINE DIPHOSPHO-4-KETO-RHAMNOSE 3,5-EPIMERASE"/>
    <property type="match status" value="1"/>
</dbReference>
<dbReference type="GO" id="GO:0019305">
    <property type="term" value="P:dTDP-rhamnose biosynthetic process"/>
    <property type="evidence" value="ECO:0007669"/>
    <property type="project" value="TreeGrafter"/>
</dbReference>
<dbReference type="PANTHER" id="PTHR21047">
    <property type="entry name" value="DTDP-6-DEOXY-D-GLUCOSE-3,5 EPIMERASE"/>
    <property type="match status" value="1"/>
</dbReference>
<gene>
    <name evidence="9" type="primary">rfbC_2</name>
    <name evidence="9" type="ORF">TRP8649_00934</name>
</gene>
<keyword evidence="9" id="KW-0413">Isomerase</keyword>